<accession>A0ABQ8P2I7</accession>
<dbReference type="EMBL" id="JAPCXB010000271">
    <property type="protein sequence ID" value="KAJ1604320.1"/>
    <property type="molecule type" value="Genomic_DNA"/>
</dbReference>
<evidence type="ECO:0000256" key="1">
    <source>
        <dbReference type="SAM" id="MobiDB-lite"/>
    </source>
</evidence>
<evidence type="ECO:0000313" key="4">
    <source>
        <dbReference type="Proteomes" id="UP001071777"/>
    </source>
</evidence>
<gene>
    <name evidence="3" type="ORF">OJ252_3750</name>
</gene>
<feature type="compositionally biased region" description="Low complexity" evidence="1">
    <location>
        <begin position="258"/>
        <end position="274"/>
    </location>
</feature>
<evidence type="ECO:0000313" key="3">
    <source>
        <dbReference type="EMBL" id="KAJ1604320.1"/>
    </source>
</evidence>
<name>A0ABQ8P2I7_9CRYT</name>
<dbReference type="InterPro" id="IPR015943">
    <property type="entry name" value="WD40/YVTN_repeat-like_dom_sf"/>
</dbReference>
<organism evidence="3 4">
    <name type="scientific">Cryptosporidium canis</name>
    <dbReference type="NCBI Taxonomy" id="195482"/>
    <lineage>
        <taxon>Eukaryota</taxon>
        <taxon>Sar</taxon>
        <taxon>Alveolata</taxon>
        <taxon>Apicomplexa</taxon>
        <taxon>Conoidasida</taxon>
        <taxon>Coccidia</taxon>
        <taxon>Eucoccidiorida</taxon>
        <taxon>Eimeriorina</taxon>
        <taxon>Cryptosporidiidae</taxon>
        <taxon>Cryptosporidium</taxon>
    </lineage>
</organism>
<evidence type="ECO:0000259" key="2">
    <source>
        <dbReference type="Pfam" id="PF03178"/>
    </source>
</evidence>
<keyword evidence="4" id="KW-1185">Reference proteome</keyword>
<sequence>MKWTNMLKYWPSKFSKRLYHDNVYVLETSFQSMYRGPVTNVDLINLPATTAPIAPSIPALAAYPIVQNNTIIRGPNVNVTYISHTFGYRLFIHELRESSDGHFIKGAFMDTPLGISSVAHFRALFFLGDIRRGIHLGVLRTDTSRGSQTMVKLARSHPLWKFTCTSAQAIVHGRDIAILVADSDNNLFTFKPNFSSTQIIDKETLQPASHISLSTSLVHMKPVESNSNRHVIATYPPSLESPQILSSKHDPTKPPFPNSSKTSSPPTKSYLCNI</sequence>
<dbReference type="InterPro" id="IPR004871">
    <property type="entry name" value="RSE1/DDB1/CPSF1_C"/>
</dbReference>
<feature type="region of interest" description="Disordered" evidence="1">
    <location>
        <begin position="240"/>
        <end position="274"/>
    </location>
</feature>
<dbReference type="Proteomes" id="UP001071777">
    <property type="component" value="Unassembled WGS sequence"/>
</dbReference>
<proteinExistence type="predicted"/>
<dbReference type="Gene3D" id="2.130.10.10">
    <property type="entry name" value="YVTN repeat-like/Quinoprotein amine dehydrogenase"/>
    <property type="match status" value="1"/>
</dbReference>
<reference evidence="3" key="1">
    <citation type="submission" date="2022-10" db="EMBL/GenBank/DDBJ databases">
        <title>Adaptive evolution leads to modifications in subtelomeric GC content in a zoonotic Cryptosporidium species.</title>
        <authorList>
            <person name="Li J."/>
            <person name="Feng Y."/>
            <person name="Xiao L."/>
        </authorList>
    </citation>
    <scope>NUCLEOTIDE SEQUENCE</scope>
    <source>
        <strain evidence="3">25894</strain>
    </source>
</reference>
<feature type="domain" description="RSE1/DDB1/CPSF1 C-terminal" evidence="2">
    <location>
        <begin position="87"/>
        <end position="224"/>
    </location>
</feature>
<comment type="caution">
    <text evidence="3">The sequence shown here is derived from an EMBL/GenBank/DDBJ whole genome shotgun (WGS) entry which is preliminary data.</text>
</comment>
<protein>
    <recommendedName>
        <fullName evidence="2">RSE1/DDB1/CPSF1 C-terminal domain-containing protein</fullName>
    </recommendedName>
</protein>
<dbReference type="Pfam" id="PF03178">
    <property type="entry name" value="CPSF_A"/>
    <property type="match status" value="1"/>
</dbReference>